<comment type="caution">
    <text evidence="1">The sequence shown here is derived from an EMBL/GenBank/DDBJ whole genome shotgun (WGS) entry which is preliminary data.</text>
</comment>
<evidence type="ECO:0000313" key="2">
    <source>
        <dbReference type="Proteomes" id="UP000037696"/>
    </source>
</evidence>
<protein>
    <submittedName>
        <fullName evidence="1">Uncharacterized protein</fullName>
    </submittedName>
</protein>
<accession>A0A0M8P750</accession>
<keyword evidence="2" id="KW-1185">Reference proteome</keyword>
<reference evidence="1 2" key="1">
    <citation type="submission" date="2015-08" db="EMBL/GenBank/DDBJ databases">
        <title>Genome sequencing of Penicillium nordicum.</title>
        <authorList>
            <person name="Nguyen H.D."/>
            <person name="Seifert K.A."/>
        </authorList>
    </citation>
    <scope>NUCLEOTIDE SEQUENCE [LARGE SCALE GENOMIC DNA]</scope>
    <source>
        <strain evidence="1 2">DAOMC 185683</strain>
    </source>
</reference>
<dbReference type="Proteomes" id="UP000037696">
    <property type="component" value="Unassembled WGS sequence"/>
</dbReference>
<dbReference type="EMBL" id="LHQQ01000123">
    <property type="protein sequence ID" value="KOS41770.1"/>
    <property type="molecule type" value="Genomic_DNA"/>
</dbReference>
<proteinExistence type="predicted"/>
<gene>
    <name evidence="1" type="ORF">ACN38_g7370</name>
</gene>
<evidence type="ECO:0000313" key="1">
    <source>
        <dbReference type="EMBL" id="KOS41770.1"/>
    </source>
</evidence>
<dbReference type="AlphaFoldDB" id="A0A0M8P750"/>
<sequence>MFWICPFRYEGIISLDMGRLLDKRKSRQYEKQIKRIKYGICSHIHSFGDSIVSIYQYQYHHLSGSGYLFRDSSQLR</sequence>
<organism evidence="1 2">
    <name type="scientific">Penicillium nordicum</name>
    <dbReference type="NCBI Taxonomy" id="229535"/>
    <lineage>
        <taxon>Eukaryota</taxon>
        <taxon>Fungi</taxon>
        <taxon>Dikarya</taxon>
        <taxon>Ascomycota</taxon>
        <taxon>Pezizomycotina</taxon>
        <taxon>Eurotiomycetes</taxon>
        <taxon>Eurotiomycetidae</taxon>
        <taxon>Eurotiales</taxon>
        <taxon>Aspergillaceae</taxon>
        <taxon>Penicillium</taxon>
    </lineage>
</organism>
<name>A0A0M8P750_9EURO</name>